<proteinExistence type="predicted"/>
<name>A0A0F9REU8_9ZZZZ</name>
<reference evidence="1" key="1">
    <citation type="journal article" date="2015" name="Nature">
        <title>Complex archaea that bridge the gap between prokaryotes and eukaryotes.</title>
        <authorList>
            <person name="Spang A."/>
            <person name="Saw J.H."/>
            <person name="Jorgensen S.L."/>
            <person name="Zaremba-Niedzwiedzka K."/>
            <person name="Martijn J."/>
            <person name="Lind A.E."/>
            <person name="van Eijk R."/>
            <person name="Schleper C."/>
            <person name="Guy L."/>
            <person name="Ettema T.J."/>
        </authorList>
    </citation>
    <scope>NUCLEOTIDE SEQUENCE</scope>
</reference>
<accession>A0A0F9REU8</accession>
<dbReference type="EMBL" id="LAZR01000902">
    <property type="protein sequence ID" value="KKN55025.1"/>
    <property type="molecule type" value="Genomic_DNA"/>
</dbReference>
<evidence type="ECO:0000313" key="1">
    <source>
        <dbReference type="EMBL" id="KKN55025.1"/>
    </source>
</evidence>
<comment type="caution">
    <text evidence="1">The sequence shown here is derived from an EMBL/GenBank/DDBJ whole genome shotgun (WGS) entry which is preliminary data.</text>
</comment>
<sequence length="82" mass="9724">MSKTTKGKLRFEQITYNSEFMINYRKKPIVIQAIQVLEAFEVETLEGLMQGKANDYLVKGINSELYPVDREIFHKTYEMWTK</sequence>
<gene>
    <name evidence="1" type="ORF">LCGC14_0586260</name>
</gene>
<dbReference type="AlphaFoldDB" id="A0A0F9REU8"/>
<protein>
    <submittedName>
        <fullName evidence="1">Uncharacterized protein</fullName>
    </submittedName>
</protein>
<organism evidence="1">
    <name type="scientific">marine sediment metagenome</name>
    <dbReference type="NCBI Taxonomy" id="412755"/>
    <lineage>
        <taxon>unclassified sequences</taxon>
        <taxon>metagenomes</taxon>
        <taxon>ecological metagenomes</taxon>
    </lineage>
</organism>